<sequence>MATGQSAPMLSIHAVSLAGNTVWGPAEMTITTHVHELVGLVAAAMQEHPAAVQLLHDSTLLDRSATLGDAGVQSGTALTVVTDLGRAFSRLVTKLDMEAGKEDRKVIDEVHSRAVDSSEGKGRVLEELTALLNACRSHGHVLQSEDGCFDMWKSTLYGRPPGVFYLSTNREMINIPCHLTAEIVQMTFVDLDGVLSACIPFGGWGDACRLQNKLCWPGPGSIWYASHVAPEIGGLDGSIESLQKLAESNEDRPDLQNPFQVTKPTCISSSCIFFQNGPIQACALWQN</sequence>
<dbReference type="AlphaFoldDB" id="A0A813L3B1"/>
<reference evidence="1" key="1">
    <citation type="submission" date="2021-02" db="EMBL/GenBank/DDBJ databases">
        <authorList>
            <person name="Dougan E. K."/>
            <person name="Rhodes N."/>
            <person name="Thang M."/>
            <person name="Chan C."/>
        </authorList>
    </citation>
    <scope>NUCLEOTIDE SEQUENCE</scope>
</reference>
<evidence type="ECO:0000313" key="2">
    <source>
        <dbReference type="Proteomes" id="UP000626109"/>
    </source>
</evidence>
<gene>
    <name evidence="1" type="ORF">PGLA2088_LOCUS40114</name>
</gene>
<dbReference type="Proteomes" id="UP000626109">
    <property type="component" value="Unassembled WGS sequence"/>
</dbReference>
<organism evidence="1 2">
    <name type="scientific">Polarella glacialis</name>
    <name type="common">Dinoflagellate</name>
    <dbReference type="NCBI Taxonomy" id="89957"/>
    <lineage>
        <taxon>Eukaryota</taxon>
        <taxon>Sar</taxon>
        <taxon>Alveolata</taxon>
        <taxon>Dinophyceae</taxon>
        <taxon>Suessiales</taxon>
        <taxon>Suessiaceae</taxon>
        <taxon>Polarella</taxon>
    </lineage>
</organism>
<dbReference type="SUPFAM" id="SSF54236">
    <property type="entry name" value="Ubiquitin-like"/>
    <property type="match status" value="1"/>
</dbReference>
<accession>A0A813L3B1</accession>
<dbReference type="InterPro" id="IPR029071">
    <property type="entry name" value="Ubiquitin-like_domsf"/>
</dbReference>
<proteinExistence type="predicted"/>
<dbReference type="EMBL" id="CAJNNW010033379">
    <property type="protein sequence ID" value="CAE8718518.1"/>
    <property type="molecule type" value="Genomic_DNA"/>
</dbReference>
<comment type="caution">
    <text evidence="1">The sequence shown here is derived from an EMBL/GenBank/DDBJ whole genome shotgun (WGS) entry which is preliminary data.</text>
</comment>
<name>A0A813L3B1_POLGL</name>
<evidence type="ECO:0008006" key="3">
    <source>
        <dbReference type="Google" id="ProtNLM"/>
    </source>
</evidence>
<evidence type="ECO:0000313" key="1">
    <source>
        <dbReference type="EMBL" id="CAE8718518.1"/>
    </source>
</evidence>
<protein>
    <recommendedName>
        <fullName evidence="3">Ubiquitin-like domain-containing protein</fullName>
    </recommendedName>
</protein>